<sequence>MRPLSVMKRVVEPRLPARLGIFLVLSLVVQASLADDTIERASDLLRRMADALRSLNYEGTLVYSHENRLEALHLVHRYEEGQVQERLLSLNGPVRAVTREPDRVMCVLPDGHPISVKRPSGAGGLLNTDGISPEQLGEFYRIEIQGIARVAGRDTEVVGIIPRDDLRYGYRFYVDQETFLPLKSDLIDSNGASLEQLMFTAITVDTEAPAAPAQVEVEADALRRAPVARVEGRWRFDEPPPGFQLVSQGVMDHPSGAAVEHFLFTDRLSAYSVYIEDDTRDGLSGSTHIGAVHAAGRQIDGYQITAVGEVPSETVQAAVLSARRVEKAPR</sequence>
<evidence type="ECO:0000256" key="2">
    <source>
        <dbReference type="ARBA" id="ARBA00008150"/>
    </source>
</evidence>
<comment type="subcellular location">
    <subcellularLocation>
        <location evidence="1">Periplasm</location>
    </subcellularLocation>
</comment>
<protein>
    <submittedName>
        <fullName evidence="7">Sigma E regulatory protein, MucB/RseB</fullName>
    </submittedName>
</protein>
<evidence type="ECO:0000313" key="8">
    <source>
        <dbReference type="Proteomes" id="UP000005459"/>
    </source>
</evidence>
<dbReference type="eggNOG" id="COG3026">
    <property type="taxonomic scope" value="Bacteria"/>
</dbReference>
<accession>F9U589</accession>
<dbReference type="Gene3D" id="2.50.20.10">
    <property type="entry name" value="Lipoprotein localisation LolA/LolB/LppX"/>
    <property type="match status" value="1"/>
</dbReference>
<dbReference type="GO" id="GO:0030288">
    <property type="term" value="C:outer membrane-bounded periplasmic space"/>
    <property type="evidence" value="ECO:0007669"/>
    <property type="project" value="TreeGrafter"/>
</dbReference>
<gene>
    <name evidence="7" type="ORF">ThimaDRAFT_0090</name>
</gene>
<comment type="similarity">
    <text evidence="2">Belongs to the RseB family.</text>
</comment>
<dbReference type="CDD" id="cd16327">
    <property type="entry name" value="RseB"/>
    <property type="match status" value="1"/>
</dbReference>
<dbReference type="InterPro" id="IPR005588">
    <property type="entry name" value="MucB_RseB"/>
</dbReference>
<dbReference type="EMBL" id="AFWV01000001">
    <property type="protein sequence ID" value="EGV20312.1"/>
    <property type="molecule type" value="Genomic_DNA"/>
</dbReference>
<feature type="domain" description="MucB/RseB N-terminal" evidence="5">
    <location>
        <begin position="41"/>
        <end position="211"/>
    </location>
</feature>
<dbReference type="Pfam" id="PF03888">
    <property type="entry name" value="MucB_RseB"/>
    <property type="match status" value="1"/>
</dbReference>
<dbReference type="GO" id="GO:0032885">
    <property type="term" value="P:regulation of polysaccharide biosynthetic process"/>
    <property type="evidence" value="ECO:0007669"/>
    <property type="project" value="TreeGrafter"/>
</dbReference>
<proteinExistence type="inferred from homology"/>
<dbReference type="InterPro" id="IPR033434">
    <property type="entry name" value="MucB/RseB_N"/>
</dbReference>
<dbReference type="Proteomes" id="UP000005459">
    <property type="component" value="Unassembled WGS sequence"/>
</dbReference>
<dbReference type="PIRSF" id="PIRSF005427">
    <property type="entry name" value="RseB"/>
    <property type="match status" value="1"/>
</dbReference>
<dbReference type="InterPro" id="IPR038484">
    <property type="entry name" value="MucB/RseB_C_sf"/>
</dbReference>
<feature type="domain" description="MucB/RseB C-terminal" evidence="6">
    <location>
        <begin position="232"/>
        <end position="320"/>
    </location>
</feature>
<keyword evidence="4" id="KW-0574">Periplasm</keyword>
<dbReference type="STRING" id="768671.ThimaDRAFT_0090"/>
<keyword evidence="8" id="KW-1185">Reference proteome</keyword>
<keyword evidence="3" id="KW-0732">Signal</keyword>
<evidence type="ECO:0000256" key="1">
    <source>
        <dbReference type="ARBA" id="ARBA00004418"/>
    </source>
</evidence>
<dbReference type="Pfam" id="PF17188">
    <property type="entry name" value="MucB_RseB_C"/>
    <property type="match status" value="1"/>
</dbReference>
<name>F9U589_9GAMM</name>
<dbReference type="InterPro" id="IPR033436">
    <property type="entry name" value="MucB/RseB_C"/>
</dbReference>
<organism evidence="7 8">
    <name type="scientific">Thiocapsa marina 5811</name>
    <dbReference type="NCBI Taxonomy" id="768671"/>
    <lineage>
        <taxon>Bacteria</taxon>
        <taxon>Pseudomonadati</taxon>
        <taxon>Pseudomonadota</taxon>
        <taxon>Gammaproteobacteria</taxon>
        <taxon>Chromatiales</taxon>
        <taxon>Chromatiaceae</taxon>
        <taxon>Thiocapsa</taxon>
    </lineage>
</organism>
<dbReference type="PANTHER" id="PTHR38782">
    <property type="match status" value="1"/>
</dbReference>
<evidence type="ECO:0000259" key="5">
    <source>
        <dbReference type="Pfam" id="PF03888"/>
    </source>
</evidence>
<dbReference type="Gene3D" id="3.30.200.100">
    <property type="entry name" value="MucB/RseB, C-terminal domain"/>
    <property type="match status" value="1"/>
</dbReference>
<evidence type="ECO:0000259" key="6">
    <source>
        <dbReference type="Pfam" id="PF17188"/>
    </source>
</evidence>
<dbReference type="AlphaFoldDB" id="F9U589"/>
<evidence type="ECO:0000256" key="4">
    <source>
        <dbReference type="ARBA" id="ARBA00022764"/>
    </source>
</evidence>
<evidence type="ECO:0000313" key="7">
    <source>
        <dbReference type="EMBL" id="EGV20312.1"/>
    </source>
</evidence>
<reference evidence="7 8" key="1">
    <citation type="submission" date="2011-06" db="EMBL/GenBank/DDBJ databases">
        <title>The draft genome of Thiocapsa marina 5811.</title>
        <authorList>
            <consortium name="US DOE Joint Genome Institute (JGI-PGF)"/>
            <person name="Lucas S."/>
            <person name="Han J."/>
            <person name="Cheng J.-F."/>
            <person name="Goodwin L."/>
            <person name="Pitluck S."/>
            <person name="Peters L."/>
            <person name="Land M.L."/>
            <person name="Hauser L."/>
            <person name="Vogl K."/>
            <person name="Liu Z."/>
            <person name="Imhoff J."/>
            <person name="Thiel V."/>
            <person name="Frigaard N.-U."/>
            <person name="Bryant D."/>
            <person name="Woyke T.J."/>
        </authorList>
    </citation>
    <scope>NUCLEOTIDE SEQUENCE [LARGE SCALE GENOMIC DNA]</scope>
    <source>
        <strain evidence="7 8">5811</strain>
    </source>
</reference>
<dbReference type="GO" id="GO:0045152">
    <property type="term" value="F:antisigma factor binding"/>
    <property type="evidence" value="ECO:0007669"/>
    <property type="project" value="TreeGrafter"/>
</dbReference>
<dbReference type="PANTHER" id="PTHR38782:SF1">
    <property type="entry name" value="SIGMA-E FACTOR REGULATORY PROTEIN RSEB"/>
    <property type="match status" value="1"/>
</dbReference>
<evidence type="ECO:0000256" key="3">
    <source>
        <dbReference type="ARBA" id="ARBA00022729"/>
    </source>
</evidence>